<dbReference type="InterPro" id="IPR036291">
    <property type="entry name" value="NAD(P)-bd_dom_sf"/>
</dbReference>
<dbReference type="Pfam" id="PF00107">
    <property type="entry name" value="ADH_zinc_N"/>
    <property type="match status" value="1"/>
</dbReference>
<sequence>MSPQQINVARLVEVGKPLEVGTADKPVPARDDVLVKVDSCGLVPNSANIVRGAMEGRFPLPPLPAIFGLDAAGTVEAVGERVFNVKVGDRVYVNPHLTCGTCAHCRAGGQEQLLCPDFALRAYFAGSDAGTRHFDHYPYGALSQYLLSPANKVAVLADSISLEEAARFGYIGTSYGALKKAALGPGKTLLINGVTGTLGVAAVALALGMGATKILGIGRNPDRLEQARKLAPAGSSRVETRSSEDEGDLGEWVKSHTDGLGVDIVYDCLGVGGDAETSATLLRTALKPGGRIILAAGGAEGEIGQSYAEFQMRSTPILGSTWITDGDLDEMIALIGTGVVDLSFLEHKAFPLDKKTSSSKSKWH</sequence>
<evidence type="ECO:0000259" key="3">
    <source>
        <dbReference type="SMART" id="SM00829"/>
    </source>
</evidence>
<proteinExistence type="predicted"/>
<dbReference type="PANTHER" id="PTHR43401">
    <property type="entry name" value="L-THREONINE 3-DEHYDROGENASE"/>
    <property type="match status" value="1"/>
</dbReference>
<organism evidence="4 5">
    <name type="scientific">Rhodotorula paludigena</name>
    <dbReference type="NCBI Taxonomy" id="86838"/>
    <lineage>
        <taxon>Eukaryota</taxon>
        <taxon>Fungi</taxon>
        <taxon>Dikarya</taxon>
        <taxon>Basidiomycota</taxon>
        <taxon>Pucciniomycotina</taxon>
        <taxon>Microbotryomycetes</taxon>
        <taxon>Sporidiobolales</taxon>
        <taxon>Sporidiobolaceae</taxon>
        <taxon>Rhodotorula</taxon>
    </lineage>
</organism>
<dbReference type="InterPro" id="IPR013149">
    <property type="entry name" value="ADH-like_C"/>
</dbReference>
<dbReference type="InterPro" id="IPR011032">
    <property type="entry name" value="GroES-like_sf"/>
</dbReference>
<gene>
    <name evidence="4" type="ORF">Rhopal_007326-T1</name>
</gene>
<name>A0AAV5GZ05_9BASI</name>
<dbReference type="GO" id="GO:0016491">
    <property type="term" value="F:oxidoreductase activity"/>
    <property type="evidence" value="ECO:0007669"/>
    <property type="project" value="UniProtKB-KW"/>
</dbReference>
<evidence type="ECO:0000313" key="5">
    <source>
        <dbReference type="Proteomes" id="UP001342314"/>
    </source>
</evidence>
<dbReference type="Gene3D" id="3.90.180.10">
    <property type="entry name" value="Medium-chain alcohol dehydrogenases, catalytic domain"/>
    <property type="match status" value="1"/>
</dbReference>
<reference evidence="4 5" key="1">
    <citation type="submission" date="2021-12" db="EMBL/GenBank/DDBJ databases">
        <title>High titer production of polyol ester of fatty acids by Rhodotorula paludigena BS15 towards product separation-free biomass refinery.</title>
        <authorList>
            <person name="Mano J."/>
            <person name="Ono H."/>
            <person name="Tanaka T."/>
            <person name="Naito K."/>
            <person name="Sushida H."/>
            <person name="Ike M."/>
            <person name="Tokuyasu K."/>
            <person name="Kitaoka M."/>
        </authorList>
    </citation>
    <scope>NUCLEOTIDE SEQUENCE [LARGE SCALE GENOMIC DNA]</scope>
    <source>
        <strain evidence="4 5">BS15</strain>
    </source>
</reference>
<evidence type="ECO:0000256" key="2">
    <source>
        <dbReference type="SAM" id="MobiDB-lite"/>
    </source>
</evidence>
<dbReference type="SMART" id="SM00829">
    <property type="entry name" value="PKS_ER"/>
    <property type="match status" value="1"/>
</dbReference>
<dbReference type="InterPro" id="IPR013154">
    <property type="entry name" value="ADH-like_N"/>
</dbReference>
<dbReference type="Pfam" id="PF08240">
    <property type="entry name" value="ADH_N"/>
    <property type="match status" value="1"/>
</dbReference>
<keyword evidence="1" id="KW-0560">Oxidoreductase</keyword>
<dbReference type="PANTHER" id="PTHR43401:SF5">
    <property type="entry name" value="ALCOHOL DEHYDROGENASE-RELATED"/>
    <property type="match status" value="1"/>
</dbReference>
<dbReference type="SUPFAM" id="SSF51735">
    <property type="entry name" value="NAD(P)-binding Rossmann-fold domains"/>
    <property type="match status" value="1"/>
</dbReference>
<feature type="region of interest" description="Disordered" evidence="2">
    <location>
        <begin position="229"/>
        <end position="252"/>
    </location>
</feature>
<dbReference type="AlphaFoldDB" id="A0AAV5GZ05"/>
<dbReference type="Proteomes" id="UP001342314">
    <property type="component" value="Unassembled WGS sequence"/>
</dbReference>
<feature type="domain" description="Enoyl reductase (ER)" evidence="3">
    <location>
        <begin position="15"/>
        <end position="352"/>
    </location>
</feature>
<accession>A0AAV5GZ05</accession>
<protein>
    <recommendedName>
        <fullName evidence="3">Enoyl reductase (ER) domain-containing protein</fullName>
    </recommendedName>
</protein>
<evidence type="ECO:0000313" key="4">
    <source>
        <dbReference type="EMBL" id="GJN94252.1"/>
    </source>
</evidence>
<dbReference type="SUPFAM" id="SSF50129">
    <property type="entry name" value="GroES-like"/>
    <property type="match status" value="1"/>
</dbReference>
<dbReference type="InterPro" id="IPR050129">
    <property type="entry name" value="Zn_alcohol_dh"/>
</dbReference>
<evidence type="ECO:0000256" key="1">
    <source>
        <dbReference type="ARBA" id="ARBA00023002"/>
    </source>
</evidence>
<comment type="caution">
    <text evidence="4">The sequence shown here is derived from an EMBL/GenBank/DDBJ whole genome shotgun (WGS) entry which is preliminary data.</text>
</comment>
<dbReference type="InterPro" id="IPR020843">
    <property type="entry name" value="ER"/>
</dbReference>
<dbReference type="EMBL" id="BQKY01000016">
    <property type="protein sequence ID" value="GJN94252.1"/>
    <property type="molecule type" value="Genomic_DNA"/>
</dbReference>
<keyword evidence="5" id="KW-1185">Reference proteome</keyword>